<feature type="compositionally biased region" description="Polar residues" evidence="1">
    <location>
        <begin position="1184"/>
        <end position="1196"/>
    </location>
</feature>
<dbReference type="PANTHER" id="PTHR35504">
    <property type="entry name" value="PROTEIN EMBRYONIC FLOWER 1"/>
    <property type="match status" value="1"/>
</dbReference>
<feature type="region of interest" description="Disordered" evidence="1">
    <location>
        <begin position="183"/>
        <end position="204"/>
    </location>
</feature>
<feature type="region of interest" description="Disordered" evidence="1">
    <location>
        <begin position="1156"/>
        <end position="1211"/>
    </location>
</feature>
<evidence type="ECO:0008006" key="4">
    <source>
        <dbReference type="Google" id="ProtNLM"/>
    </source>
</evidence>
<comment type="caution">
    <text evidence="2">The sequence shown here is derived from an EMBL/GenBank/DDBJ whole genome shotgun (WGS) entry which is preliminary data.</text>
</comment>
<dbReference type="Proteomes" id="UP000585474">
    <property type="component" value="Unassembled WGS sequence"/>
</dbReference>
<dbReference type="GO" id="GO:0009910">
    <property type="term" value="P:negative regulation of flower development"/>
    <property type="evidence" value="ECO:0007669"/>
    <property type="project" value="InterPro"/>
</dbReference>
<name>A0A7J0DHH9_9ERIC</name>
<dbReference type="GO" id="GO:0045892">
    <property type="term" value="P:negative regulation of DNA-templated transcription"/>
    <property type="evidence" value="ECO:0007669"/>
    <property type="project" value="InterPro"/>
</dbReference>
<feature type="compositionally biased region" description="Basic and acidic residues" evidence="1">
    <location>
        <begin position="355"/>
        <end position="367"/>
    </location>
</feature>
<reference evidence="3" key="1">
    <citation type="submission" date="2019-07" db="EMBL/GenBank/DDBJ databases">
        <title>De Novo Assembly of kiwifruit Actinidia rufa.</title>
        <authorList>
            <person name="Sugita-Konishi S."/>
            <person name="Sato K."/>
            <person name="Mori E."/>
            <person name="Abe Y."/>
            <person name="Kisaki G."/>
            <person name="Hamano K."/>
            <person name="Suezawa K."/>
            <person name="Otani M."/>
            <person name="Fukuda T."/>
            <person name="Manabe T."/>
            <person name="Gomi K."/>
            <person name="Tabuchi M."/>
            <person name="Akimitsu K."/>
            <person name="Kataoka I."/>
        </authorList>
    </citation>
    <scope>NUCLEOTIDE SEQUENCE [LARGE SCALE GENOMIC DNA]</scope>
    <source>
        <strain evidence="3">cv. Fuchu</strain>
    </source>
</reference>
<dbReference type="GO" id="GO:0048367">
    <property type="term" value="P:shoot system development"/>
    <property type="evidence" value="ECO:0007669"/>
    <property type="project" value="InterPro"/>
</dbReference>
<feature type="region of interest" description="Disordered" evidence="1">
    <location>
        <begin position="1289"/>
        <end position="1318"/>
    </location>
</feature>
<dbReference type="InterPro" id="IPR034583">
    <property type="entry name" value="EMF1"/>
</dbReference>
<feature type="region of interest" description="Disordered" evidence="1">
    <location>
        <begin position="458"/>
        <end position="493"/>
    </location>
</feature>
<protein>
    <recommendedName>
        <fullName evidence="4">Embryonic flower 1</fullName>
    </recommendedName>
</protein>
<gene>
    <name evidence="2" type="ORF">Acr_00g0039690</name>
</gene>
<accession>A0A7J0DHH9</accession>
<dbReference type="PANTHER" id="PTHR35504:SF1">
    <property type="entry name" value="PROTEIN EMBRYONIC FLOWER 1"/>
    <property type="match status" value="1"/>
</dbReference>
<dbReference type="OrthoDB" id="754229at2759"/>
<organism evidence="2 3">
    <name type="scientific">Actinidia rufa</name>
    <dbReference type="NCBI Taxonomy" id="165716"/>
    <lineage>
        <taxon>Eukaryota</taxon>
        <taxon>Viridiplantae</taxon>
        <taxon>Streptophyta</taxon>
        <taxon>Embryophyta</taxon>
        <taxon>Tracheophyta</taxon>
        <taxon>Spermatophyta</taxon>
        <taxon>Magnoliopsida</taxon>
        <taxon>eudicotyledons</taxon>
        <taxon>Gunneridae</taxon>
        <taxon>Pentapetalae</taxon>
        <taxon>asterids</taxon>
        <taxon>Ericales</taxon>
        <taxon>Actinidiaceae</taxon>
        <taxon>Actinidia</taxon>
    </lineage>
</organism>
<sequence length="1318" mass="145661">MEMSVVAEEHHQRSDSTPLSKSSGSVIRIDTISIDLTGAVETYQEARNCEHFSIRGYVAEMRNKDVSICFPFASESNQNKSEEQQSMLPPLHVAKFRWWRCQNCRREIGATDAAEDIEMVPDRSRIGFISTGTCSHMQSASDAAMVASDLHKVSELDNFEGRKTVVDASTNVNKDEIRLSSFGYNKEKKHEDGQASGSGNKNGAGDGVNQEKCIPMCDIPESNPCLIQKRYAAGLDVLGSKSSSLGEFCRQSSKIHAVSNVQSLECTGKSSAEVYQTGKPISAYGEQKIASMACETPKLFGRTSESICFVKGPTTKFLSLDLEENDIQCMDSPSSLIRLKPRKVRLLTELLGSKGNDENDCAREEGGPSRITPNMPARLDTSSALRGQIAVQESPKKSLGGPKGKRKMSQVEESEPLELICPSKLSKKARVFKGGAEITHKNTVIADCESEEDPSARVDIQSGARSQSIRHKVDRNPMPSKKKKKQTQLEGGYFPSIPQGGFVLKTNQTKIGDAEKYSSSAADVGFPKSKHEGFINSRMEPHFRSSLSPQQAERKTNLCKKSKQVGLGQASLIPQRTNTLGEGSVPRKGLDIMDTERERIKLQSAHGATARHGPNLSLSSYGVACRNERSGIDHTVNGSDPISTQLMGTPREDHHQRKDIVHVGESSGSHKPAPDIFFRKGLLCDLNEKIAVDRTSPLHEMQSLVPRLESRSLSRHQQSVCAFLSKDAIEIASFERDNVQMNVWCDYVEFEETLISIFQDFFSARNSENTAEVQEQGNDDIPMEIVELMARYQYERCRQESGRNFFLSEQTDDKRDAQLTSFPRVRGNGMLNPESGMGMVTPGQNAGLVKRNPTNCFSVNPFNMGKREGNSSFPGFSAFSRCKEMQSGGVQIPDSGSIGNINPQNGKWKGDKIERRFSPTKIPVLEVHNSCQNGSRRSEEAEHVRSSLILNHVPFGYGVPQKHAPQSSNFEMHSQFPKTQYGGRMTRDLDLNYMKLHANDLGKQNMNFDSESFRRASSEYSFLCKNREIDLNAKVSGPLDPQSNETIPAMQLLSLMDAGVQSSPAFNLDGKPKFFTKPFFPCDHHPKVGLDGTSKMLEKPLFPYDHRSKQGTIVHNDSSRRQSVFYGKNHPLEKSCECSPAVPTVGAFVSPFQSDGSRKRGTGFTGQVSLKSEERGKAPMQNRGIKSQKSASTSGISRRGRESKTIQDNQKGIIGASNATLLPSQHYVIEDSTTRIDLKAYCANGTVFPTRSVSKNEVCSLNRNPADFSIPEAGNLYMISGKDLKFGKKLSRGRPAGMVNGDGRKRQRATKHAAMERH</sequence>
<feature type="region of interest" description="Disordered" evidence="1">
    <location>
        <begin position="1"/>
        <end position="22"/>
    </location>
</feature>
<keyword evidence="3" id="KW-1185">Reference proteome</keyword>
<evidence type="ECO:0000313" key="2">
    <source>
        <dbReference type="EMBL" id="GFS35412.1"/>
    </source>
</evidence>
<evidence type="ECO:0000313" key="3">
    <source>
        <dbReference type="Proteomes" id="UP000585474"/>
    </source>
</evidence>
<feature type="region of interest" description="Disordered" evidence="1">
    <location>
        <begin position="890"/>
        <end position="911"/>
    </location>
</feature>
<evidence type="ECO:0000256" key="1">
    <source>
        <dbReference type="SAM" id="MobiDB-lite"/>
    </source>
</evidence>
<dbReference type="EMBL" id="BJWL01000227">
    <property type="protein sequence ID" value="GFS35412.1"/>
    <property type="molecule type" value="Genomic_DNA"/>
</dbReference>
<feature type="region of interest" description="Disordered" evidence="1">
    <location>
        <begin position="355"/>
        <end position="415"/>
    </location>
</feature>
<proteinExistence type="predicted"/>